<evidence type="ECO:0000256" key="2">
    <source>
        <dbReference type="SAM" id="MobiDB-lite"/>
    </source>
</evidence>
<organism evidence="3 4">
    <name type="scientific">Lacticaseibacillus rhamnosus</name>
    <name type="common">Lactobacillus rhamnosus</name>
    <dbReference type="NCBI Taxonomy" id="47715"/>
    <lineage>
        <taxon>Bacteria</taxon>
        <taxon>Bacillati</taxon>
        <taxon>Bacillota</taxon>
        <taxon>Bacilli</taxon>
        <taxon>Lactobacillales</taxon>
        <taxon>Lactobacillaceae</taxon>
        <taxon>Lacticaseibacillus</taxon>
    </lineage>
</organism>
<comment type="similarity">
    <text evidence="1">Belongs to the initiator RepB protein family.</text>
</comment>
<evidence type="ECO:0000313" key="4">
    <source>
        <dbReference type="Proteomes" id="UP000542889"/>
    </source>
</evidence>
<proteinExistence type="inferred from homology"/>
<name>A0A7Y7QK52_LACRH</name>
<evidence type="ECO:0000256" key="1">
    <source>
        <dbReference type="ARBA" id="ARBA00038283"/>
    </source>
</evidence>
<sequence length="300" mass="35107">MTNEIVKYGNRLNEIPLRHFNSREMNLLMSIVSRIHEKGTDEITFSFEQLRALSQYKDHGERFVKELDSTYSKLISLNAYTDDGHTLTRFVAFNRYQIDRDNQEVRIAVNPDFKGIFNQLAQWTRFSLEQFAHLNSTYAKSMFRLLKQYRTAGTRNFTMEDFRTLLDIPKSYRVNHIDQVVIKPIKEELSPIFKGLSIRKLRKGRGGKIVGYSFSWKAETKEHDDFSKGVWDEKIALDNIKYNSELTKEEKFRATDKVKGIRLGTTAKEQQAEADRSKKEADENRSRQELLNGLHNINGH</sequence>
<dbReference type="GO" id="GO:0006270">
    <property type="term" value="P:DNA replication initiation"/>
    <property type="evidence" value="ECO:0007669"/>
    <property type="project" value="InterPro"/>
</dbReference>
<accession>A0A7Y7QK52</accession>
<protein>
    <submittedName>
        <fullName evidence="3">Replication initiation protein</fullName>
    </submittedName>
</protein>
<dbReference type="EMBL" id="JABXWP010000047">
    <property type="protein sequence ID" value="NVO89728.1"/>
    <property type="molecule type" value="Genomic_DNA"/>
</dbReference>
<dbReference type="Gene3D" id="1.10.10.10">
    <property type="entry name" value="Winged helix-like DNA-binding domain superfamily/Winged helix DNA-binding domain"/>
    <property type="match status" value="2"/>
</dbReference>
<feature type="compositionally biased region" description="Basic and acidic residues" evidence="2">
    <location>
        <begin position="270"/>
        <end position="288"/>
    </location>
</feature>
<dbReference type="GO" id="GO:0003887">
    <property type="term" value="F:DNA-directed DNA polymerase activity"/>
    <property type="evidence" value="ECO:0007669"/>
    <property type="project" value="InterPro"/>
</dbReference>
<dbReference type="Pfam" id="PF21205">
    <property type="entry name" value="Rep3_C"/>
    <property type="match status" value="1"/>
</dbReference>
<dbReference type="Pfam" id="PF01051">
    <property type="entry name" value="Rep3_N"/>
    <property type="match status" value="1"/>
</dbReference>
<evidence type="ECO:0000313" key="3">
    <source>
        <dbReference type="EMBL" id="NVO89728.1"/>
    </source>
</evidence>
<dbReference type="SUPFAM" id="SSF46785">
    <property type="entry name" value="Winged helix' DNA-binding domain"/>
    <property type="match status" value="1"/>
</dbReference>
<dbReference type="InterPro" id="IPR036390">
    <property type="entry name" value="WH_DNA-bd_sf"/>
</dbReference>
<dbReference type="InterPro" id="IPR000525">
    <property type="entry name" value="Initiator_Rep_WH1"/>
</dbReference>
<reference evidence="3 4" key="1">
    <citation type="submission" date="2020-06" db="EMBL/GenBank/DDBJ databases">
        <title>Lactobacillus rhamnosus QC,genome.</title>
        <authorList>
            <person name="Yi H."/>
            <person name="Jin M."/>
        </authorList>
    </citation>
    <scope>NUCLEOTIDE SEQUENCE [LARGE SCALE GENOMIC DNA]</scope>
    <source>
        <strain evidence="3 4">QC</strain>
    </source>
</reference>
<dbReference type="AlphaFoldDB" id="A0A7Y7QK52"/>
<dbReference type="Proteomes" id="UP000542889">
    <property type="component" value="Unassembled WGS sequence"/>
</dbReference>
<comment type="caution">
    <text evidence="3">The sequence shown here is derived from an EMBL/GenBank/DDBJ whole genome shotgun (WGS) entry which is preliminary data.</text>
</comment>
<dbReference type="RefSeq" id="WP_016373328.1">
    <property type="nucleotide sequence ID" value="NZ_JABXWP010000047.1"/>
</dbReference>
<feature type="region of interest" description="Disordered" evidence="2">
    <location>
        <begin position="263"/>
        <end position="300"/>
    </location>
</feature>
<gene>
    <name evidence="3" type="ORF">HWN39_14795</name>
</gene>
<dbReference type="InterPro" id="IPR036388">
    <property type="entry name" value="WH-like_DNA-bd_sf"/>
</dbReference>